<dbReference type="InterPro" id="IPR011102">
    <property type="entry name" value="Sig_transdc_His_kinase_HWE"/>
</dbReference>
<evidence type="ECO:0000256" key="7">
    <source>
        <dbReference type="ARBA" id="ARBA00022679"/>
    </source>
</evidence>
<keyword evidence="14" id="KW-0812">Transmembrane</keyword>
<reference evidence="17 18" key="1">
    <citation type="submission" date="2019-11" db="EMBL/GenBank/DDBJ databases">
        <title>Identification of a novel strain.</title>
        <authorList>
            <person name="Xu Q."/>
            <person name="Wang G."/>
        </authorList>
    </citation>
    <scope>NUCLEOTIDE SEQUENCE [LARGE SCALE GENOMIC DNA]</scope>
    <source>
        <strain evidence="18">xq</strain>
    </source>
</reference>
<feature type="domain" description="PAC" evidence="16">
    <location>
        <begin position="433"/>
        <end position="485"/>
    </location>
</feature>
<keyword evidence="8" id="KW-0677">Repeat</keyword>
<proteinExistence type="predicted"/>
<evidence type="ECO:0000256" key="2">
    <source>
        <dbReference type="ARBA" id="ARBA00012438"/>
    </source>
</evidence>
<evidence type="ECO:0000256" key="4">
    <source>
        <dbReference type="ARBA" id="ARBA00022553"/>
    </source>
</evidence>
<evidence type="ECO:0000256" key="10">
    <source>
        <dbReference type="ARBA" id="ARBA00022777"/>
    </source>
</evidence>
<dbReference type="CDD" id="cd18774">
    <property type="entry name" value="PDC2_HK_sensor"/>
    <property type="match status" value="1"/>
</dbReference>
<dbReference type="InterPro" id="IPR036890">
    <property type="entry name" value="HATPase_C_sf"/>
</dbReference>
<keyword evidence="4" id="KW-0597">Phosphoprotein</keyword>
<organism evidence="17 18">
    <name type="scientific">Hyphomicrobium album</name>
    <dbReference type="NCBI Taxonomy" id="2665159"/>
    <lineage>
        <taxon>Bacteria</taxon>
        <taxon>Pseudomonadati</taxon>
        <taxon>Pseudomonadota</taxon>
        <taxon>Alphaproteobacteria</taxon>
        <taxon>Hyphomicrobiales</taxon>
        <taxon>Hyphomicrobiaceae</taxon>
        <taxon>Hyphomicrobium</taxon>
    </lineage>
</organism>
<keyword evidence="10" id="KW-0418">Kinase</keyword>
<evidence type="ECO:0000256" key="13">
    <source>
        <dbReference type="SAM" id="MobiDB-lite"/>
    </source>
</evidence>
<comment type="caution">
    <text evidence="17">The sequence shown here is derived from an EMBL/GenBank/DDBJ whole genome shotgun (WGS) entry which is preliminary data.</text>
</comment>
<dbReference type="PROSITE" id="PS50113">
    <property type="entry name" value="PAC"/>
    <property type="match status" value="1"/>
</dbReference>
<protein>
    <recommendedName>
        <fullName evidence="3">Blue-light-activated histidine kinase</fullName>
        <ecNumber evidence="2">2.7.13.3</ecNumber>
    </recommendedName>
</protein>
<name>A0A6I3KMX7_9HYPH</name>
<evidence type="ECO:0000259" key="15">
    <source>
        <dbReference type="PROSITE" id="PS50112"/>
    </source>
</evidence>
<dbReference type="Pfam" id="PF07536">
    <property type="entry name" value="HWE_HK"/>
    <property type="match status" value="1"/>
</dbReference>
<evidence type="ECO:0000256" key="11">
    <source>
        <dbReference type="ARBA" id="ARBA00022840"/>
    </source>
</evidence>
<keyword evidence="9" id="KW-0547">Nucleotide-binding</keyword>
<evidence type="ECO:0000256" key="3">
    <source>
        <dbReference type="ARBA" id="ARBA00021740"/>
    </source>
</evidence>
<dbReference type="GO" id="GO:0005524">
    <property type="term" value="F:ATP binding"/>
    <property type="evidence" value="ECO:0007669"/>
    <property type="project" value="UniProtKB-KW"/>
</dbReference>
<keyword evidence="18" id="KW-1185">Reference proteome</keyword>
<dbReference type="InterPro" id="IPR013655">
    <property type="entry name" value="PAS_fold_3"/>
</dbReference>
<evidence type="ECO:0000313" key="18">
    <source>
        <dbReference type="Proteomes" id="UP000440694"/>
    </source>
</evidence>
<dbReference type="SUPFAM" id="SSF55785">
    <property type="entry name" value="PYP-like sensor domain (PAS domain)"/>
    <property type="match status" value="1"/>
</dbReference>
<dbReference type="RefSeq" id="WP_154740314.1">
    <property type="nucleotide sequence ID" value="NZ_WMBQ01000002.1"/>
</dbReference>
<evidence type="ECO:0000256" key="9">
    <source>
        <dbReference type="ARBA" id="ARBA00022741"/>
    </source>
</evidence>
<feature type="transmembrane region" description="Helical" evidence="14">
    <location>
        <begin position="16"/>
        <end position="36"/>
    </location>
</feature>
<dbReference type="Gene3D" id="3.30.565.10">
    <property type="entry name" value="Histidine kinase-like ATPase, C-terminal domain"/>
    <property type="match status" value="1"/>
</dbReference>
<keyword evidence="14" id="KW-1133">Transmembrane helix</keyword>
<evidence type="ECO:0000313" key="17">
    <source>
        <dbReference type="EMBL" id="MTD95819.1"/>
    </source>
</evidence>
<keyword evidence="5" id="KW-0285">Flavoprotein</keyword>
<sequence>MLERFRQGGWSIQAQFLLYSAALLIPALIFSGLMILRSASLEREAMEDDVNGVARTVASALDRELAAITTTLTALASSPALTEGDLKAFYKQAMAARDVSGNDFLLTNRTGKLLLTTRIQWGDDVPADSPIDPKEIIQSGKPQVSNLHRGELPGGVTTFLISVPVTRGNKTIFVLSASLPSQRILEIFHLEELEPGWLAVVTDRTGAVVARSTGPPAEAGSVTARSTGPKEAQAGLWRATDSDGESVLRASTYSRLSGWLVSTTVPELIANRPIVRSWALVATLAVSFGLLSALLAYLFGRRISDPVRALAGRAGELGRGETVAPIKSSIPEVRAVGDALVKASRTREQMEHSLRESEDRLRVALASAETGAWDWDLVAGVLTWDARMRELWGLAPEDTVSFDVFASALNPLDRDATFAAVERSQDPEVNAEYDVEHRVKGVRDGAERWVATKGRTQFANGKAVRMSGTARDITESKRWEEHTQLLMREVTHRSKNLLAVIQAMARQTKLASRDVNDFEVRFSGRLQALAASHDLLVQRDWHGVALPELVRSQLAHYLDQHATQITIEGPGLIVTPEAAQNIGLAVHELSTNAAKYGALSVPEGRVAVCWSQANSGGNERLHMSWLETGGPAVVPPSRKGFGQLVTEQLTARALQGTADLKFGAAGVSWKLDIPASHLLAA</sequence>
<dbReference type="Gene3D" id="3.30.450.20">
    <property type="entry name" value="PAS domain"/>
    <property type="match status" value="1"/>
</dbReference>
<keyword evidence="11" id="KW-0067">ATP-binding</keyword>
<dbReference type="SMART" id="SM00911">
    <property type="entry name" value="HWE_HK"/>
    <property type="match status" value="1"/>
</dbReference>
<dbReference type="EMBL" id="WMBQ01000002">
    <property type="protein sequence ID" value="MTD95819.1"/>
    <property type="molecule type" value="Genomic_DNA"/>
</dbReference>
<dbReference type="PANTHER" id="PTHR41523">
    <property type="entry name" value="TWO-COMPONENT SYSTEM SENSOR PROTEIN"/>
    <property type="match status" value="1"/>
</dbReference>
<comment type="catalytic activity">
    <reaction evidence="1">
        <text>ATP + protein L-histidine = ADP + protein N-phospho-L-histidine.</text>
        <dbReference type="EC" id="2.7.13.3"/>
    </reaction>
</comment>
<evidence type="ECO:0000256" key="5">
    <source>
        <dbReference type="ARBA" id="ARBA00022630"/>
    </source>
</evidence>
<dbReference type="GO" id="GO:0004673">
    <property type="term" value="F:protein histidine kinase activity"/>
    <property type="evidence" value="ECO:0007669"/>
    <property type="project" value="UniProtKB-EC"/>
</dbReference>
<evidence type="ECO:0000256" key="1">
    <source>
        <dbReference type="ARBA" id="ARBA00000085"/>
    </source>
</evidence>
<feature type="region of interest" description="Disordered" evidence="13">
    <location>
        <begin position="211"/>
        <end position="232"/>
    </location>
</feature>
<evidence type="ECO:0000256" key="8">
    <source>
        <dbReference type="ARBA" id="ARBA00022737"/>
    </source>
</evidence>
<evidence type="ECO:0000256" key="14">
    <source>
        <dbReference type="SAM" id="Phobius"/>
    </source>
</evidence>
<dbReference type="AlphaFoldDB" id="A0A6I3KMX7"/>
<evidence type="ECO:0000259" key="16">
    <source>
        <dbReference type="PROSITE" id="PS50113"/>
    </source>
</evidence>
<dbReference type="Proteomes" id="UP000440694">
    <property type="component" value="Unassembled WGS sequence"/>
</dbReference>
<dbReference type="InterPro" id="IPR000014">
    <property type="entry name" value="PAS"/>
</dbReference>
<accession>A0A6I3KMX7</accession>
<dbReference type="PANTHER" id="PTHR41523:SF8">
    <property type="entry name" value="ETHYLENE RESPONSE SENSOR PROTEIN"/>
    <property type="match status" value="1"/>
</dbReference>
<keyword evidence="12" id="KW-0843">Virulence</keyword>
<keyword evidence="6" id="KW-0288">FMN</keyword>
<feature type="transmembrane region" description="Helical" evidence="14">
    <location>
        <begin position="278"/>
        <end position="299"/>
    </location>
</feature>
<dbReference type="Gene3D" id="2.10.70.100">
    <property type="match status" value="1"/>
</dbReference>
<dbReference type="Pfam" id="PF08447">
    <property type="entry name" value="PAS_3"/>
    <property type="match status" value="1"/>
</dbReference>
<keyword evidence="14" id="KW-0472">Membrane</keyword>
<evidence type="ECO:0000256" key="6">
    <source>
        <dbReference type="ARBA" id="ARBA00022643"/>
    </source>
</evidence>
<feature type="domain" description="PAS" evidence="15">
    <location>
        <begin position="357"/>
        <end position="428"/>
    </location>
</feature>
<dbReference type="PROSITE" id="PS50112">
    <property type="entry name" value="PAS"/>
    <property type="match status" value="1"/>
</dbReference>
<dbReference type="NCBIfam" id="TIGR00229">
    <property type="entry name" value="sensory_box"/>
    <property type="match status" value="1"/>
</dbReference>
<gene>
    <name evidence="17" type="ORF">GIW81_15880</name>
</gene>
<keyword evidence="7" id="KW-0808">Transferase</keyword>
<dbReference type="InterPro" id="IPR000700">
    <property type="entry name" value="PAS-assoc_C"/>
</dbReference>
<dbReference type="EC" id="2.7.13.3" evidence="2"/>
<evidence type="ECO:0000256" key="12">
    <source>
        <dbReference type="ARBA" id="ARBA00023026"/>
    </source>
</evidence>
<dbReference type="InterPro" id="IPR035965">
    <property type="entry name" value="PAS-like_dom_sf"/>
</dbReference>